<feature type="region of interest" description="Disordered" evidence="2">
    <location>
        <begin position="20"/>
        <end position="98"/>
    </location>
</feature>
<feature type="region of interest" description="Disordered" evidence="2">
    <location>
        <begin position="511"/>
        <end position="697"/>
    </location>
</feature>
<feature type="compositionally biased region" description="Basic and acidic residues" evidence="2">
    <location>
        <begin position="575"/>
        <end position="597"/>
    </location>
</feature>
<dbReference type="PANTHER" id="PTHR31941">
    <property type="entry name" value="CYTOSKELETAL SIGNALING PROTEIN SLM1"/>
    <property type="match status" value="1"/>
</dbReference>
<organism evidence="4 5">
    <name type="scientific">Lichtheimia ornata</name>
    <dbReference type="NCBI Taxonomy" id="688661"/>
    <lineage>
        <taxon>Eukaryota</taxon>
        <taxon>Fungi</taxon>
        <taxon>Fungi incertae sedis</taxon>
        <taxon>Mucoromycota</taxon>
        <taxon>Mucoromycotina</taxon>
        <taxon>Mucoromycetes</taxon>
        <taxon>Mucorales</taxon>
        <taxon>Lichtheimiaceae</taxon>
        <taxon>Lichtheimia</taxon>
    </lineage>
</organism>
<evidence type="ECO:0000256" key="2">
    <source>
        <dbReference type="SAM" id="MobiDB-lite"/>
    </source>
</evidence>
<evidence type="ECO:0000313" key="4">
    <source>
        <dbReference type="EMBL" id="KAJ8662123.1"/>
    </source>
</evidence>
<feature type="compositionally biased region" description="Polar residues" evidence="2">
    <location>
        <begin position="685"/>
        <end position="697"/>
    </location>
</feature>
<dbReference type="Pfam" id="PF20399">
    <property type="entry name" value="PH_20"/>
    <property type="match status" value="1"/>
</dbReference>
<feature type="domain" description="PH" evidence="3">
    <location>
        <begin position="390"/>
        <end position="506"/>
    </location>
</feature>
<dbReference type="Pfam" id="PF20400">
    <property type="entry name" value="BAR_4"/>
    <property type="match status" value="1"/>
</dbReference>
<dbReference type="PROSITE" id="PS50003">
    <property type="entry name" value="PH_DOMAIN"/>
    <property type="match status" value="1"/>
</dbReference>
<proteinExistence type="predicted"/>
<feature type="compositionally biased region" description="Basic and acidic residues" evidence="2">
    <location>
        <begin position="550"/>
        <end position="564"/>
    </location>
</feature>
<keyword evidence="1" id="KW-0597">Phosphoprotein</keyword>
<name>A0AAD7Y262_9FUNG</name>
<feature type="compositionally biased region" description="Basic and acidic residues" evidence="2">
    <location>
        <begin position="650"/>
        <end position="660"/>
    </location>
</feature>
<gene>
    <name evidence="4" type="ORF">O0I10_001815</name>
</gene>
<dbReference type="Gene3D" id="2.30.29.30">
    <property type="entry name" value="Pleckstrin-homology domain (PH domain)/Phosphotyrosine-binding domain (PTB)"/>
    <property type="match status" value="1"/>
</dbReference>
<comment type="caution">
    <text evidence="4">The sequence shown here is derived from an EMBL/GenBank/DDBJ whole genome shotgun (WGS) entry which is preliminary data.</text>
</comment>
<dbReference type="EMBL" id="JARTCD010000005">
    <property type="protein sequence ID" value="KAJ8662123.1"/>
    <property type="molecule type" value="Genomic_DNA"/>
</dbReference>
<feature type="compositionally biased region" description="Polar residues" evidence="2">
    <location>
        <begin position="630"/>
        <end position="649"/>
    </location>
</feature>
<dbReference type="AlphaFoldDB" id="A0AAD7Y262"/>
<reference evidence="4 5" key="1">
    <citation type="submission" date="2023-03" db="EMBL/GenBank/DDBJ databases">
        <title>Genome sequence of Lichtheimia ornata CBS 291.66.</title>
        <authorList>
            <person name="Mohabir J.T."/>
            <person name="Shea T.P."/>
            <person name="Kurbessoian T."/>
            <person name="Berby B."/>
            <person name="Fontaine J."/>
            <person name="Livny J."/>
            <person name="Gnirke A."/>
            <person name="Stajich J.E."/>
            <person name="Cuomo C.A."/>
        </authorList>
    </citation>
    <scope>NUCLEOTIDE SEQUENCE [LARGE SCALE GENOMIC DNA]</scope>
    <source>
        <strain evidence="4">CBS 291.66</strain>
    </source>
</reference>
<evidence type="ECO:0000256" key="1">
    <source>
        <dbReference type="ARBA" id="ARBA00022553"/>
    </source>
</evidence>
<evidence type="ECO:0000259" key="3">
    <source>
        <dbReference type="PROSITE" id="PS50003"/>
    </source>
</evidence>
<dbReference type="Proteomes" id="UP001234581">
    <property type="component" value="Unassembled WGS sequence"/>
</dbReference>
<dbReference type="SUPFAM" id="SSF50729">
    <property type="entry name" value="PH domain-like"/>
    <property type="match status" value="1"/>
</dbReference>
<feature type="compositionally biased region" description="Basic and acidic residues" evidence="2">
    <location>
        <begin position="57"/>
        <end position="77"/>
    </location>
</feature>
<protein>
    <recommendedName>
        <fullName evidence="3">PH domain-containing protein</fullName>
    </recommendedName>
</protein>
<dbReference type="PANTHER" id="PTHR31941:SF1">
    <property type="entry name" value="CYTOSKELETAL SIGNALING PROTEIN SLM1"/>
    <property type="match status" value="1"/>
</dbReference>
<dbReference type="InterPro" id="IPR046868">
    <property type="entry name" value="BAR_4"/>
</dbReference>
<feature type="compositionally biased region" description="Polar residues" evidence="2">
    <location>
        <begin position="36"/>
        <end position="56"/>
    </location>
</feature>
<dbReference type="InterPro" id="IPR046869">
    <property type="entry name" value="SLM1/RGC1-like_PH"/>
</dbReference>
<keyword evidence="5" id="KW-1185">Reference proteome</keyword>
<evidence type="ECO:0000313" key="5">
    <source>
        <dbReference type="Proteomes" id="UP001234581"/>
    </source>
</evidence>
<feature type="compositionally biased region" description="Basic residues" evidence="2">
    <location>
        <begin position="511"/>
        <end position="522"/>
    </location>
</feature>
<dbReference type="RefSeq" id="XP_058347036.1">
    <property type="nucleotide sequence ID" value="XM_058481905.1"/>
</dbReference>
<sequence length="697" mass="79552">MPLNESSKRNSLVRSISLRLSRRNSDSVSSLASELDSINSRRASGVFQNDIASGSKQSEHDSKGKSRAVEEEIDNSRDPPSTPTTPLSPHSHTLPRDHSNAEQQQYNNLLDIKPPPRSLMTLNRAQVIIDRLEGWLLTLREISIWLEEAAKINMQSSQAYYHRALEHVDWSDTRRVPRGSALSTMVGSLRFLTAQVASRQHEAAEKMQREYLGQLDVLRKECKMRLNDLVNNGSLRMDELVKRAETTRKHMLLLDKLCQAADMTQGQVANDPWLENLLVLCSLKRELDEDNRLRLLMITIQHQMAELERRIIQALAPAIQYCYNLYVGELGNSRAKNDLARYKQLVDNLDPLKEWRKFMDNESDLIVDDTNVTRNHLEIKYNNMAHPAVMTLYKGTLYRQLGGVRNKTVERYCVLTQCGFLHEFSVDGKIHPEISIYVPKTTIIPSIDISYLAQHPDDTTNDVGSNYTIRILRSPGGLQREKSYLFLVNTRLEILEWGRALVDVATRHKKGSPSWKRIKRRSTTMEPKSSYPVMMVDGNGLRRSATQPHARRDLEKPTVSERRASIPHITQKAQSYHDDKEDNESEERKESTEKERNNTTQHQAFHEASSEDDTQGNNDDHSKGDPCAMNTMNPRDTHDATNLSLNDRSTAPEDSMKEKPNANNEPTKPALPEDDTGRCYMPQLRHNSIEQSSSKDG</sequence>
<dbReference type="GeneID" id="83209233"/>
<accession>A0AAD7Y262</accession>
<dbReference type="InterPro" id="IPR011993">
    <property type="entry name" value="PH-like_dom_sf"/>
</dbReference>
<dbReference type="InterPro" id="IPR001849">
    <property type="entry name" value="PH_domain"/>
</dbReference>